<protein>
    <submittedName>
        <fullName evidence="1">Acetyltransferase</fullName>
    </submittedName>
</protein>
<accession>A0ABV4BGJ6</accession>
<gene>
    <name evidence="1" type="ORF">ABC977_14705</name>
</gene>
<name>A0ABV4BGJ6_9GAMM</name>
<evidence type="ECO:0000313" key="2">
    <source>
        <dbReference type="Proteomes" id="UP001564408"/>
    </source>
</evidence>
<reference evidence="1 2" key="1">
    <citation type="submission" date="2024-05" db="EMBL/GenBank/DDBJ databases">
        <title>Genome Sequence and Characterization of the New Strain Purple Sulfur Bacterium of Genus Thioalkalicoccus.</title>
        <authorList>
            <person name="Bryantseva I.A."/>
            <person name="Kyndt J.A."/>
            <person name="Imhoff J.F."/>
        </authorList>
    </citation>
    <scope>NUCLEOTIDE SEQUENCE [LARGE SCALE GENOMIC DNA]</scope>
    <source>
        <strain evidence="1 2">Um2</strain>
    </source>
</reference>
<sequence>MFLKEKSNGRLVEVLGLNDLFNPMRSTVVGRYHAGEEVQDAESFAKGDLVFCSGETMPRCWTDVHYRDDEIQRR</sequence>
<dbReference type="RefSeq" id="WP_369668038.1">
    <property type="nucleotide sequence ID" value="NZ_JBDKXB010000025.1"/>
</dbReference>
<organism evidence="1 2">
    <name type="scientific">Thioalkalicoccus limnaeus</name>
    <dbReference type="NCBI Taxonomy" id="120681"/>
    <lineage>
        <taxon>Bacteria</taxon>
        <taxon>Pseudomonadati</taxon>
        <taxon>Pseudomonadota</taxon>
        <taxon>Gammaproteobacteria</taxon>
        <taxon>Chromatiales</taxon>
        <taxon>Chromatiaceae</taxon>
        <taxon>Thioalkalicoccus</taxon>
    </lineage>
</organism>
<dbReference type="EMBL" id="JBDKXB010000025">
    <property type="protein sequence ID" value="MEY6433652.1"/>
    <property type="molecule type" value="Genomic_DNA"/>
</dbReference>
<keyword evidence="2" id="KW-1185">Reference proteome</keyword>
<comment type="caution">
    <text evidence="1">The sequence shown here is derived from an EMBL/GenBank/DDBJ whole genome shotgun (WGS) entry which is preliminary data.</text>
</comment>
<evidence type="ECO:0000313" key="1">
    <source>
        <dbReference type="EMBL" id="MEY6433652.1"/>
    </source>
</evidence>
<proteinExistence type="predicted"/>
<dbReference type="Proteomes" id="UP001564408">
    <property type="component" value="Unassembled WGS sequence"/>
</dbReference>